<reference evidence="2 3" key="1">
    <citation type="submission" date="2023-07" db="EMBL/GenBank/DDBJ databases">
        <title>Genomic Encyclopedia of Type Strains, Phase IV (KMG-IV): sequencing the most valuable type-strain genomes for metagenomic binning, comparative biology and taxonomic classification.</title>
        <authorList>
            <person name="Goeker M."/>
        </authorList>
    </citation>
    <scope>NUCLEOTIDE SEQUENCE [LARGE SCALE GENOMIC DNA]</scope>
    <source>
        <strain evidence="2 3">DSM 3770</strain>
    </source>
</reference>
<dbReference type="InterPro" id="IPR011990">
    <property type="entry name" value="TPR-like_helical_dom_sf"/>
</dbReference>
<dbReference type="GO" id="GO:0008168">
    <property type="term" value="F:methyltransferase activity"/>
    <property type="evidence" value="ECO:0007669"/>
    <property type="project" value="UniProtKB-KW"/>
</dbReference>
<comment type="caution">
    <text evidence="2">The sequence shown here is derived from an EMBL/GenBank/DDBJ whole genome shotgun (WGS) entry which is preliminary data.</text>
</comment>
<evidence type="ECO:0000259" key="1">
    <source>
        <dbReference type="Pfam" id="PF08242"/>
    </source>
</evidence>
<dbReference type="InterPro" id="IPR029063">
    <property type="entry name" value="SAM-dependent_MTases_sf"/>
</dbReference>
<dbReference type="RefSeq" id="WP_237346528.1">
    <property type="nucleotide sequence ID" value="NZ_JABWGX010000020.1"/>
</dbReference>
<dbReference type="Pfam" id="PF08242">
    <property type="entry name" value="Methyltransf_12"/>
    <property type="match status" value="1"/>
</dbReference>
<dbReference type="EMBL" id="JAUSVY010000011">
    <property type="protein sequence ID" value="MDQ0506986.1"/>
    <property type="molecule type" value="Genomic_DNA"/>
</dbReference>
<organism evidence="2 3">
    <name type="scientific">Xanthobacter agilis</name>
    <dbReference type="NCBI Taxonomy" id="47492"/>
    <lineage>
        <taxon>Bacteria</taxon>
        <taxon>Pseudomonadati</taxon>
        <taxon>Pseudomonadota</taxon>
        <taxon>Alphaproteobacteria</taxon>
        <taxon>Hyphomicrobiales</taxon>
        <taxon>Xanthobacteraceae</taxon>
        <taxon>Xanthobacter</taxon>
    </lineage>
</organism>
<gene>
    <name evidence="2" type="ORF">QOZ94_003801</name>
</gene>
<dbReference type="InterPro" id="IPR050508">
    <property type="entry name" value="Methyltransf_Superfamily"/>
</dbReference>
<accession>A0ABU0LIM8</accession>
<dbReference type="Proteomes" id="UP001241747">
    <property type="component" value="Unassembled WGS sequence"/>
</dbReference>
<dbReference type="PANTHER" id="PTHR42912:SF93">
    <property type="entry name" value="N6-ADENOSINE-METHYLTRANSFERASE TMT1A"/>
    <property type="match status" value="1"/>
</dbReference>
<name>A0ABU0LIM8_XANAG</name>
<proteinExistence type="predicted"/>
<dbReference type="SUPFAM" id="SSF53335">
    <property type="entry name" value="S-adenosyl-L-methionine-dependent methyltransferases"/>
    <property type="match status" value="1"/>
</dbReference>
<dbReference type="Gene3D" id="1.25.40.10">
    <property type="entry name" value="Tetratricopeptide repeat domain"/>
    <property type="match status" value="1"/>
</dbReference>
<keyword evidence="2" id="KW-0489">Methyltransferase</keyword>
<dbReference type="Gene3D" id="3.40.50.150">
    <property type="entry name" value="Vaccinia Virus protein VP39"/>
    <property type="match status" value="1"/>
</dbReference>
<evidence type="ECO:0000313" key="3">
    <source>
        <dbReference type="Proteomes" id="UP001241747"/>
    </source>
</evidence>
<feature type="domain" description="Methyltransferase type 12" evidence="1">
    <location>
        <begin position="152"/>
        <end position="243"/>
    </location>
</feature>
<keyword evidence="2" id="KW-0808">Transferase</keyword>
<dbReference type="SUPFAM" id="SSF48452">
    <property type="entry name" value="TPR-like"/>
    <property type="match status" value="1"/>
</dbReference>
<dbReference type="CDD" id="cd02440">
    <property type="entry name" value="AdoMet_MTases"/>
    <property type="match status" value="1"/>
</dbReference>
<keyword evidence="3" id="KW-1185">Reference proteome</keyword>
<sequence>MAALPHSASSGDPALDRRLDWARALCDEGDWPAAADLLADTVAAAPGFAAAWFLLGEARQAAGDAAGAAEAFATARACDADDTLGAGLRLARLGQAPAEGAMSAAYVRTLFDQYADRFDSALRDKLAYRGPELLLAALVRVAGEGRRFRHGLDLGCGTGLAAPLIAPRVEVLDGVDLSPAMLAKAETLGLYGRLDAADMGDALAAAPRAGLDLIVAADALCYLADLQPLFAAAARALAPGGLFAFTVETHEGVGVLLRETLRYAHAAATVRAAANAAGLDVRRLEEASTRTEKGVPVPGLVGVLERP</sequence>
<dbReference type="GO" id="GO:0032259">
    <property type="term" value="P:methylation"/>
    <property type="evidence" value="ECO:0007669"/>
    <property type="project" value="UniProtKB-KW"/>
</dbReference>
<dbReference type="PANTHER" id="PTHR42912">
    <property type="entry name" value="METHYLTRANSFERASE"/>
    <property type="match status" value="1"/>
</dbReference>
<evidence type="ECO:0000313" key="2">
    <source>
        <dbReference type="EMBL" id="MDQ0506986.1"/>
    </source>
</evidence>
<protein>
    <submittedName>
        <fullName evidence="2">TPR repeat methyltransferase</fullName>
    </submittedName>
</protein>
<dbReference type="InterPro" id="IPR013217">
    <property type="entry name" value="Methyltransf_12"/>
</dbReference>
<dbReference type="Pfam" id="PF14559">
    <property type="entry name" value="TPR_19"/>
    <property type="match status" value="1"/>
</dbReference>